<dbReference type="Gene3D" id="1.10.10.10">
    <property type="entry name" value="Winged helix-like DNA-binding domain superfamily/Winged helix DNA-binding domain"/>
    <property type="match status" value="1"/>
</dbReference>
<protein>
    <submittedName>
        <fullName evidence="2">Uncharacterized protein</fullName>
    </submittedName>
</protein>
<feature type="region of interest" description="Disordered" evidence="1">
    <location>
        <begin position="99"/>
        <end position="122"/>
    </location>
</feature>
<dbReference type="AlphaFoldDB" id="A0A9W6QKP8"/>
<reference evidence="2" key="1">
    <citation type="submission" date="2023-02" db="EMBL/GenBank/DDBJ databases">
        <title>Actinokineospora globicatena NBRC 15670.</title>
        <authorList>
            <person name="Ichikawa N."/>
            <person name="Sato H."/>
            <person name="Tonouchi N."/>
        </authorList>
    </citation>
    <scope>NUCLEOTIDE SEQUENCE</scope>
    <source>
        <strain evidence="2">NBRC 15670</strain>
    </source>
</reference>
<gene>
    <name evidence="2" type="ORF">Aglo03_26270</name>
</gene>
<dbReference type="EMBL" id="BSSD01000003">
    <property type="protein sequence ID" value="GLW91811.1"/>
    <property type="molecule type" value="Genomic_DNA"/>
</dbReference>
<accession>A0A9W6QKP8</accession>
<name>A0A9W6QKP8_9PSEU</name>
<organism evidence="2 3">
    <name type="scientific">Actinokineospora globicatena</name>
    <dbReference type="NCBI Taxonomy" id="103729"/>
    <lineage>
        <taxon>Bacteria</taxon>
        <taxon>Bacillati</taxon>
        <taxon>Actinomycetota</taxon>
        <taxon>Actinomycetes</taxon>
        <taxon>Pseudonocardiales</taxon>
        <taxon>Pseudonocardiaceae</taxon>
        <taxon>Actinokineospora</taxon>
    </lineage>
</organism>
<evidence type="ECO:0000256" key="1">
    <source>
        <dbReference type="SAM" id="MobiDB-lite"/>
    </source>
</evidence>
<evidence type="ECO:0000313" key="3">
    <source>
        <dbReference type="Proteomes" id="UP001165042"/>
    </source>
</evidence>
<proteinExistence type="predicted"/>
<dbReference type="RefSeq" id="WP_285610588.1">
    <property type="nucleotide sequence ID" value="NZ_BSSD01000003.1"/>
</dbReference>
<dbReference type="Proteomes" id="UP001165042">
    <property type="component" value="Unassembled WGS sequence"/>
</dbReference>
<keyword evidence="3" id="KW-1185">Reference proteome</keyword>
<sequence>MSDPSHARIKADTDNCPTIPRDPKAIGGLISTMQMDALDLIVDIREYDPAMLWGRLNRWRTEDPLRLIACTVALAAMCNPDAPARDALAWLDSAQPGADHLRALTPGTPPRNKKRPSDWSNRPITAQQTTLLHQLIDEGRLTYRTIAERVGCSDKTVRRHALARQAAA</sequence>
<evidence type="ECO:0000313" key="2">
    <source>
        <dbReference type="EMBL" id="GLW91811.1"/>
    </source>
</evidence>
<comment type="caution">
    <text evidence="2">The sequence shown here is derived from an EMBL/GenBank/DDBJ whole genome shotgun (WGS) entry which is preliminary data.</text>
</comment>
<dbReference type="InterPro" id="IPR036388">
    <property type="entry name" value="WH-like_DNA-bd_sf"/>
</dbReference>